<dbReference type="GeneID" id="39876415"/>
<dbReference type="RefSeq" id="XP_028868888.1">
    <property type="nucleotide sequence ID" value="XM_029013055.1"/>
</dbReference>
<dbReference type="AlphaFoldDB" id="A0A2H6KI31"/>
<evidence type="ECO:0000313" key="2">
    <source>
        <dbReference type="EMBL" id="GBE62645.1"/>
    </source>
</evidence>
<protein>
    <submittedName>
        <fullName evidence="2">Uncharacterized protein</fullName>
    </submittedName>
</protein>
<comment type="caution">
    <text evidence="2">The sequence shown here is derived from an EMBL/GenBank/DDBJ whole genome shotgun (WGS) entry which is preliminary data.</text>
</comment>
<feature type="region of interest" description="Disordered" evidence="1">
    <location>
        <begin position="330"/>
        <end position="349"/>
    </location>
</feature>
<feature type="region of interest" description="Disordered" evidence="1">
    <location>
        <begin position="267"/>
        <end position="310"/>
    </location>
</feature>
<dbReference type="VEuPathDB" id="PiroplasmaDB:BOVATA_041380"/>
<keyword evidence="3" id="KW-1185">Reference proteome</keyword>
<dbReference type="Proteomes" id="UP000236319">
    <property type="component" value="Unassembled WGS sequence"/>
</dbReference>
<proteinExistence type="predicted"/>
<accession>A0A2H6KI31</accession>
<gene>
    <name evidence="2" type="ORF">BOVATA_041380</name>
</gene>
<dbReference type="EMBL" id="BDSA01000006">
    <property type="protein sequence ID" value="GBE62645.1"/>
    <property type="molecule type" value="Genomic_DNA"/>
</dbReference>
<feature type="compositionally biased region" description="Basic residues" evidence="1">
    <location>
        <begin position="330"/>
        <end position="342"/>
    </location>
</feature>
<name>A0A2H6KI31_9APIC</name>
<reference evidence="2 3" key="1">
    <citation type="journal article" date="2017" name="BMC Genomics">
        <title>Whole-genome assembly of Babesia ovata and comparative genomics between closely related pathogens.</title>
        <authorList>
            <person name="Yamagishi J."/>
            <person name="Asada M."/>
            <person name="Hakimi H."/>
            <person name="Tanaka T.Q."/>
            <person name="Sugimoto C."/>
            <person name="Kawazu S."/>
        </authorList>
    </citation>
    <scope>NUCLEOTIDE SEQUENCE [LARGE SCALE GENOMIC DNA]</scope>
    <source>
        <strain evidence="2 3">Miyake</strain>
    </source>
</reference>
<sequence length="349" mass="38314">MVFNSLTEAPRNLKESIDWLMALKGTDARKNLEAIGYAIYDFLADKPVGFMELPALEKIKSVAKEFLGQEELKDRFYVSALLKRYTEPMGKNFLLRLKSPWTTHRSDYKNVVNRWGVKPGGIAKNIAQVVSVCDVFLEHIKSPDQYKSAYSSEATWDASCAKKPEDCAVVLVGIAPMLYAGLLFLLDVANPGLLECLLPRNEKEFLRKVMKALGYVEPECCDFLSRSNLLHALHYVDKDVLDSIYDIAGFWAFYGVDKTGVQSAKQSVGTEESAGPEGVAKSVEAEGVDAAEGKGGEAAEQPAGVEEPVIAEEPVKAVKAAKTVKAAKKAAKKLAKKARQKKNPIPDPQ</sequence>
<evidence type="ECO:0000256" key="1">
    <source>
        <dbReference type="SAM" id="MobiDB-lite"/>
    </source>
</evidence>
<organism evidence="2 3">
    <name type="scientific">Babesia ovata</name>
    <dbReference type="NCBI Taxonomy" id="189622"/>
    <lineage>
        <taxon>Eukaryota</taxon>
        <taxon>Sar</taxon>
        <taxon>Alveolata</taxon>
        <taxon>Apicomplexa</taxon>
        <taxon>Aconoidasida</taxon>
        <taxon>Piroplasmida</taxon>
        <taxon>Babesiidae</taxon>
        <taxon>Babesia</taxon>
    </lineage>
</organism>
<evidence type="ECO:0000313" key="3">
    <source>
        <dbReference type="Proteomes" id="UP000236319"/>
    </source>
</evidence>